<dbReference type="HAMAP" id="MF_01102">
    <property type="entry name" value="MnmC"/>
    <property type="match status" value="1"/>
</dbReference>
<keyword evidence="8 10" id="KW-0560">Oxidoreductase</keyword>
<evidence type="ECO:0000256" key="3">
    <source>
        <dbReference type="ARBA" id="ARBA00022630"/>
    </source>
</evidence>
<dbReference type="InterPro" id="IPR008471">
    <property type="entry name" value="MnmC-like_methylTransf"/>
</dbReference>
<evidence type="ECO:0000313" key="14">
    <source>
        <dbReference type="Proteomes" id="UP000094669"/>
    </source>
</evidence>
<evidence type="ECO:0000256" key="2">
    <source>
        <dbReference type="ARBA" id="ARBA00022603"/>
    </source>
</evidence>
<dbReference type="PANTHER" id="PTHR13847">
    <property type="entry name" value="SARCOSINE DEHYDROGENASE-RELATED"/>
    <property type="match status" value="1"/>
</dbReference>
<evidence type="ECO:0000256" key="1">
    <source>
        <dbReference type="ARBA" id="ARBA00022490"/>
    </source>
</evidence>
<dbReference type="Pfam" id="PF05430">
    <property type="entry name" value="Methyltransf_30"/>
    <property type="match status" value="1"/>
</dbReference>
<comment type="cofactor">
    <cofactor evidence="10">
        <name>FAD</name>
        <dbReference type="ChEBI" id="CHEBI:57692"/>
    </cofactor>
</comment>
<dbReference type="Pfam" id="PF01266">
    <property type="entry name" value="DAO"/>
    <property type="match status" value="1"/>
</dbReference>
<keyword evidence="6 10" id="KW-0819">tRNA processing</keyword>
<comment type="similarity">
    <text evidence="10">In the C-terminal section; belongs to the DAO family.</text>
</comment>
<proteinExistence type="inferred from homology"/>
<keyword evidence="5 10" id="KW-0949">S-adenosyl-L-methionine</keyword>
<dbReference type="EC" id="1.5.-.-" evidence="10"/>
<evidence type="ECO:0000256" key="4">
    <source>
        <dbReference type="ARBA" id="ARBA00022679"/>
    </source>
</evidence>
<feature type="domain" description="MnmC-like methyltransferase" evidence="12">
    <location>
        <begin position="109"/>
        <end position="230"/>
    </location>
</feature>
<dbReference type="InterPro" id="IPR023032">
    <property type="entry name" value="tRNA_MAMT_biosynth_bifunc_MnmC"/>
</dbReference>
<keyword evidence="2 10" id="KW-0489">Methyltransferase</keyword>
<dbReference type="Gene3D" id="3.40.50.150">
    <property type="entry name" value="Vaccinia Virus protein VP39"/>
    <property type="match status" value="1"/>
</dbReference>
<evidence type="ECO:0000259" key="11">
    <source>
        <dbReference type="Pfam" id="PF01266"/>
    </source>
</evidence>
<dbReference type="InterPro" id="IPR036188">
    <property type="entry name" value="FAD/NAD-bd_sf"/>
</dbReference>
<comment type="similarity">
    <text evidence="10">In the N-terminal section; belongs to the methyltransferase superfamily. tRNA (mnm(5)s(2)U34)-methyltransferase family.</text>
</comment>
<organism evidence="13 14">
    <name type="scientific">Leptospira inadai serovar Lyme</name>
    <dbReference type="NCBI Taxonomy" id="293084"/>
    <lineage>
        <taxon>Bacteria</taxon>
        <taxon>Pseudomonadati</taxon>
        <taxon>Spirochaetota</taxon>
        <taxon>Spirochaetia</taxon>
        <taxon>Leptospirales</taxon>
        <taxon>Leptospiraceae</taxon>
        <taxon>Leptospira</taxon>
    </lineage>
</organism>
<dbReference type="NCBIfam" id="TIGR03197">
    <property type="entry name" value="MnmC_Cterm"/>
    <property type="match status" value="1"/>
</dbReference>
<comment type="catalytic activity">
    <reaction evidence="10">
        <text>5-aminomethyl-2-thiouridine(34) in tRNA + S-adenosyl-L-methionine = 5-methylaminomethyl-2-thiouridine(34) in tRNA + S-adenosyl-L-homocysteine + H(+)</text>
        <dbReference type="Rhea" id="RHEA:19569"/>
        <dbReference type="Rhea" id="RHEA-COMP:10195"/>
        <dbReference type="Rhea" id="RHEA-COMP:10197"/>
        <dbReference type="ChEBI" id="CHEBI:15378"/>
        <dbReference type="ChEBI" id="CHEBI:57856"/>
        <dbReference type="ChEBI" id="CHEBI:59789"/>
        <dbReference type="ChEBI" id="CHEBI:74454"/>
        <dbReference type="ChEBI" id="CHEBI:74455"/>
        <dbReference type="EC" id="2.1.1.61"/>
    </reaction>
</comment>
<name>A0ABX4YIE2_9LEPT</name>
<evidence type="ECO:0000256" key="10">
    <source>
        <dbReference type="HAMAP-Rule" id="MF_01102"/>
    </source>
</evidence>
<dbReference type="NCBIfam" id="NF002481">
    <property type="entry name" value="PRK01747.1-2"/>
    <property type="match status" value="1"/>
</dbReference>
<keyword evidence="1 10" id="KW-0963">Cytoplasm</keyword>
<feature type="region of interest" description="tRNA (mnm(5)s(2)U34)-methyltransferase" evidence="10">
    <location>
        <begin position="1"/>
        <end position="232"/>
    </location>
</feature>
<dbReference type="InterPro" id="IPR029063">
    <property type="entry name" value="SAM-dependent_MTases_sf"/>
</dbReference>
<dbReference type="PANTHER" id="PTHR13847:SF283">
    <property type="entry name" value="TRNA 5-METHYLAMINOMETHYL-2-THIOURIDINE BIOSYNTHESIS BIFUNCTIONAL PROTEIN MNMC"/>
    <property type="match status" value="1"/>
</dbReference>
<comment type="subcellular location">
    <subcellularLocation>
        <location evidence="10">Cytoplasm</location>
    </subcellularLocation>
</comment>
<evidence type="ECO:0000256" key="9">
    <source>
        <dbReference type="ARBA" id="ARBA00023268"/>
    </source>
</evidence>
<gene>
    <name evidence="10" type="primary">mnmC</name>
    <name evidence="13" type="ORF">BES34_010740</name>
</gene>
<evidence type="ECO:0000256" key="6">
    <source>
        <dbReference type="ARBA" id="ARBA00022694"/>
    </source>
</evidence>
<evidence type="ECO:0000256" key="8">
    <source>
        <dbReference type="ARBA" id="ARBA00023002"/>
    </source>
</evidence>
<keyword evidence="9 10" id="KW-0511">Multifunctional enzyme</keyword>
<comment type="function">
    <text evidence="10">Catalyzes the last two steps in the biosynthesis of 5-methylaminomethyl-2-thiouridine (mnm(5)s(2)U) at the wobble position (U34) in tRNA. Catalyzes the FAD-dependent demodification of cmnm(5)s(2)U34 to nm(5)s(2)U34, followed by the transfer of a methyl group from S-adenosyl-L-methionine to nm(5)s(2)U34, to form mnm(5)s(2)U34.</text>
</comment>
<keyword evidence="7 10" id="KW-0274">FAD</keyword>
<dbReference type="NCBIfam" id="NF033855">
    <property type="entry name" value="tRNA_MNMC2"/>
    <property type="match status" value="1"/>
</dbReference>
<dbReference type="EC" id="2.1.1.61" evidence="10"/>
<dbReference type="InterPro" id="IPR017610">
    <property type="entry name" value="tRNA_S-uridine_synth_MnmC_C"/>
</dbReference>
<evidence type="ECO:0000256" key="5">
    <source>
        <dbReference type="ARBA" id="ARBA00022691"/>
    </source>
</evidence>
<protein>
    <recommendedName>
        <fullName evidence="10">tRNA 5-methylaminomethyl-2-thiouridine biosynthesis bifunctional protein MnmC</fullName>
        <shortName evidence="10">tRNA mnm(5)s(2)U biosynthesis bifunctional protein</shortName>
    </recommendedName>
    <domain>
        <recommendedName>
            <fullName evidence="10">tRNA (mnm(5)s(2)U34)-methyltransferase</fullName>
            <ecNumber evidence="10">2.1.1.61</ecNumber>
        </recommendedName>
    </domain>
    <domain>
        <recommendedName>
            <fullName evidence="10">FAD-dependent cmnm(5)s(2)U34 oxidoreductase</fullName>
            <ecNumber evidence="10">1.5.-.-</ecNumber>
        </recommendedName>
    </domain>
</protein>
<accession>A0ABX4YIE2</accession>
<dbReference type="RefSeq" id="WP_010414896.1">
    <property type="nucleotide sequence ID" value="NZ_MCRM02000009.1"/>
</dbReference>
<dbReference type="SUPFAM" id="SSF54373">
    <property type="entry name" value="FAD-linked reductases, C-terminal domain"/>
    <property type="match status" value="1"/>
</dbReference>
<dbReference type="InterPro" id="IPR047785">
    <property type="entry name" value="tRNA_MNMC2"/>
</dbReference>
<dbReference type="SUPFAM" id="SSF51905">
    <property type="entry name" value="FAD/NAD(P)-binding domain"/>
    <property type="match status" value="1"/>
</dbReference>
<evidence type="ECO:0000259" key="12">
    <source>
        <dbReference type="Pfam" id="PF05430"/>
    </source>
</evidence>
<reference evidence="13" key="1">
    <citation type="submission" date="2018-01" db="EMBL/GenBank/DDBJ databases">
        <title>Genomic characterization of Leptospira inadai serogroup Lyme isolated from captured rat in Brazil and comparative analysis with human reference strain.</title>
        <authorList>
            <person name="Moreno L.Z."/>
            <person name="Loureiro A.P."/>
            <person name="Miraglia F."/>
            <person name="Kremer F.S."/>
            <person name="Eslabao M.R."/>
            <person name="Dellagostin O.A."/>
            <person name="Lilenbaum W."/>
            <person name="Moreno A.M."/>
        </authorList>
    </citation>
    <scope>NUCLEOTIDE SEQUENCE [LARGE SCALE GENOMIC DNA]</scope>
    <source>
        <strain evidence="13">M34/99</strain>
    </source>
</reference>
<feature type="region of interest" description="FAD-dependent cmnm(5)s(2)U34 oxidoreductase" evidence="10">
    <location>
        <begin position="259"/>
        <end position="651"/>
    </location>
</feature>
<keyword evidence="3 10" id="KW-0285">Flavoprotein</keyword>
<dbReference type="Gene3D" id="3.50.50.60">
    <property type="entry name" value="FAD/NAD(P)-binding domain"/>
    <property type="match status" value="1"/>
</dbReference>
<evidence type="ECO:0000256" key="7">
    <source>
        <dbReference type="ARBA" id="ARBA00022827"/>
    </source>
</evidence>
<keyword evidence="14" id="KW-1185">Reference proteome</keyword>
<dbReference type="Proteomes" id="UP000094669">
    <property type="component" value="Unassembled WGS sequence"/>
</dbReference>
<comment type="caution">
    <text evidence="13">The sequence shown here is derived from an EMBL/GenBank/DDBJ whole genome shotgun (WGS) entry which is preliminary data.</text>
</comment>
<feature type="domain" description="FAD dependent oxidoreductase" evidence="11">
    <location>
        <begin position="255"/>
        <end position="619"/>
    </location>
</feature>
<sequence length="651" mass="73549">MIEWKENGTPVSIEFDDIYFSPEDGLAEAKHVFLDGNRLESRWCRDSFPEKNHFAILELGFGTGLNFFATWNLWKKLRIHNKLSILRFVSYELFPLSEHEIRRAVSHFPELTEILSIFLKRYSLLTQGCNSFLFEEEGVALDLWIGDARELLPETSGRFDAFFLDGFAPSKNPELWGMQISNQFSRLADKQATLATFTVARVVKDSLTNAGFVLEKIPGFGKKREMLIGTFKNDPDLSAERIFVRRFPKSPLPKKVVVIGAGLAGASVARSFAMRGIQVAVLDDSSPNRASDIPKAISHPHITKFKSPTSLWTMRAFGHSLRRYQELLPKDSYETSGTFQLAGKDLSWERISEGIRSHRLSAEFAKLQENAKVSYPSLPQGSQGVLFPSGFWTETPELVSNLLKHSNISPRTIHVSEIRFDRDEWRILSEENEIEASPCLVLANSNGIESLLSKFFGEPLFFLSKVRGQLLELSTESGNENDPIFVGEHYITPSKNKIRVLGSSFDEFDLDPNPRSRDRENLLEYAKELLPGERQDLEKNRISREFVGFRSQTKDRFPVLGEVHNPATFRKIYTGAGLPRNRNKKISVPQAIPGLYVFGGLGSRGVLSSLIGGETLASLVLGEPLPIENSLYSALHPARFLYRAIRKKEEK</sequence>
<dbReference type="EMBL" id="MCRM02000009">
    <property type="protein sequence ID" value="PNV75037.1"/>
    <property type="molecule type" value="Genomic_DNA"/>
</dbReference>
<dbReference type="InterPro" id="IPR006076">
    <property type="entry name" value="FAD-dep_OxRdtase"/>
</dbReference>
<keyword evidence="4 10" id="KW-0808">Transferase</keyword>
<evidence type="ECO:0000313" key="13">
    <source>
        <dbReference type="EMBL" id="PNV75037.1"/>
    </source>
</evidence>
<dbReference type="Gene3D" id="3.30.9.10">
    <property type="entry name" value="D-Amino Acid Oxidase, subunit A, domain 2"/>
    <property type="match status" value="1"/>
</dbReference>